<feature type="transmembrane region" description="Helical" evidence="2">
    <location>
        <begin position="52"/>
        <end position="82"/>
    </location>
</feature>
<sequence>MSGVSMAMAPRSEPDQTATTATESHKRRLNEELEQPVTGGIMGSLRIIELQLVAFIMVFSVSGLVPLVELVFPALASAYLLALSRLAFPTHTGHVTTTSEELFHGSKMFRVYVIMGTLIGLFLPLGYVLGGFARGDDHAVRSATPHLFLLSFQILTENIISGLSLFSPPVRALVPLLYTVRRIFVILDWTKDVWIHKSLPANAPFKIKDVELIYVILVGQDVGWFWFGRSLAVVNLGYFAINLFVFLIPRFLPRAFERYFSERDEVHAKIAQDKRFAAFNRTQPYLDRKNI</sequence>
<dbReference type="InterPro" id="IPR056635">
    <property type="entry name" value="DUF7733"/>
</dbReference>
<keyword evidence="2" id="KW-1133">Transmembrane helix</keyword>
<keyword evidence="5" id="KW-1185">Reference proteome</keyword>
<protein>
    <recommendedName>
        <fullName evidence="3">DUF7733 domain-containing protein</fullName>
    </recommendedName>
</protein>
<name>A0A7J6IDD7_CANSA</name>
<dbReference type="PANTHER" id="PTHR33829">
    <property type="entry name" value="OSJNBA0044M19.10 PROTEIN"/>
    <property type="match status" value="1"/>
</dbReference>
<evidence type="ECO:0000313" key="5">
    <source>
        <dbReference type="Proteomes" id="UP000583929"/>
    </source>
</evidence>
<organism evidence="4 5">
    <name type="scientific">Cannabis sativa</name>
    <name type="common">Hemp</name>
    <name type="synonym">Marijuana</name>
    <dbReference type="NCBI Taxonomy" id="3483"/>
    <lineage>
        <taxon>Eukaryota</taxon>
        <taxon>Viridiplantae</taxon>
        <taxon>Streptophyta</taxon>
        <taxon>Embryophyta</taxon>
        <taxon>Tracheophyta</taxon>
        <taxon>Spermatophyta</taxon>
        <taxon>Magnoliopsida</taxon>
        <taxon>eudicotyledons</taxon>
        <taxon>Gunneridae</taxon>
        <taxon>Pentapetalae</taxon>
        <taxon>rosids</taxon>
        <taxon>fabids</taxon>
        <taxon>Rosales</taxon>
        <taxon>Cannabaceae</taxon>
        <taxon>Cannabis</taxon>
    </lineage>
</organism>
<feature type="transmembrane region" description="Helical" evidence="2">
    <location>
        <begin position="147"/>
        <end position="166"/>
    </location>
</feature>
<gene>
    <name evidence="4" type="ORF">G4B88_006096</name>
</gene>
<dbReference type="Proteomes" id="UP000583929">
    <property type="component" value="Unassembled WGS sequence"/>
</dbReference>
<feature type="transmembrane region" description="Helical" evidence="2">
    <location>
        <begin position="111"/>
        <end position="135"/>
    </location>
</feature>
<feature type="region of interest" description="Disordered" evidence="1">
    <location>
        <begin position="1"/>
        <end position="30"/>
    </location>
</feature>
<evidence type="ECO:0000256" key="1">
    <source>
        <dbReference type="SAM" id="MobiDB-lite"/>
    </source>
</evidence>
<dbReference type="AlphaFoldDB" id="A0A7J6IDD7"/>
<feature type="domain" description="DUF7733" evidence="3">
    <location>
        <begin position="46"/>
        <end position="260"/>
    </location>
</feature>
<evidence type="ECO:0000259" key="3">
    <source>
        <dbReference type="Pfam" id="PF24867"/>
    </source>
</evidence>
<feature type="transmembrane region" description="Helical" evidence="2">
    <location>
        <begin position="233"/>
        <end position="252"/>
    </location>
</feature>
<keyword evidence="2" id="KW-0472">Membrane</keyword>
<proteinExistence type="predicted"/>
<evidence type="ECO:0000313" key="4">
    <source>
        <dbReference type="EMBL" id="KAF4404710.1"/>
    </source>
</evidence>
<dbReference type="Pfam" id="PF24867">
    <property type="entry name" value="DUF7733"/>
    <property type="match status" value="1"/>
</dbReference>
<keyword evidence="2" id="KW-0812">Transmembrane</keyword>
<dbReference type="EMBL" id="JAATIQ010000001">
    <property type="protein sequence ID" value="KAF4404710.1"/>
    <property type="molecule type" value="Genomic_DNA"/>
</dbReference>
<evidence type="ECO:0000256" key="2">
    <source>
        <dbReference type="SAM" id="Phobius"/>
    </source>
</evidence>
<dbReference type="PANTHER" id="PTHR33829:SF2">
    <property type="entry name" value="OS04G0386700 PROTEIN"/>
    <property type="match status" value="1"/>
</dbReference>
<reference evidence="4 5" key="1">
    <citation type="journal article" date="2020" name="bioRxiv">
        <title>Sequence and annotation of 42 cannabis genomes reveals extensive copy number variation in cannabinoid synthesis and pathogen resistance genes.</title>
        <authorList>
            <person name="Mckernan K.J."/>
            <person name="Helbert Y."/>
            <person name="Kane L.T."/>
            <person name="Ebling H."/>
            <person name="Zhang L."/>
            <person name="Liu B."/>
            <person name="Eaton Z."/>
            <person name="Mclaughlin S."/>
            <person name="Kingan S."/>
            <person name="Baybayan P."/>
            <person name="Concepcion G."/>
            <person name="Jordan M."/>
            <person name="Riva A."/>
            <person name="Barbazuk W."/>
            <person name="Harkins T."/>
        </authorList>
    </citation>
    <scope>NUCLEOTIDE SEQUENCE [LARGE SCALE GENOMIC DNA]</scope>
    <source>
        <strain evidence="5">cv. Jamaican Lion 4</strain>
        <tissue evidence="4">Leaf</tissue>
    </source>
</reference>
<comment type="caution">
    <text evidence="4">The sequence shown here is derived from an EMBL/GenBank/DDBJ whole genome shotgun (WGS) entry which is preliminary data.</text>
</comment>
<accession>A0A7J6IDD7</accession>